<organism evidence="2 3">
    <name type="scientific">Salinibacillus kushneri</name>
    <dbReference type="NCBI Taxonomy" id="237682"/>
    <lineage>
        <taxon>Bacteria</taxon>
        <taxon>Bacillati</taxon>
        <taxon>Bacillota</taxon>
        <taxon>Bacilli</taxon>
        <taxon>Bacillales</taxon>
        <taxon>Bacillaceae</taxon>
        <taxon>Salinibacillus</taxon>
    </lineage>
</organism>
<reference evidence="3" key="1">
    <citation type="submission" date="2016-10" db="EMBL/GenBank/DDBJ databases">
        <authorList>
            <person name="Varghese N."/>
            <person name="Submissions S."/>
        </authorList>
    </citation>
    <scope>NUCLEOTIDE SEQUENCE [LARGE SCALE GENOMIC DNA]</scope>
    <source>
        <strain evidence="3">CGMCC 1.3566</strain>
    </source>
</reference>
<dbReference type="STRING" id="237682.SAMN05421676_109141"/>
<proteinExistence type="predicted"/>
<dbReference type="Proteomes" id="UP000199095">
    <property type="component" value="Unassembled WGS sequence"/>
</dbReference>
<dbReference type="Pfam" id="PF17259">
    <property type="entry name" value="DUF5325"/>
    <property type="match status" value="1"/>
</dbReference>
<accession>A0A1I0HR97</accession>
<evidence type="ECO:0000313" key="2">
    <source>
        <dbReference type="EMBL" id="SET86544.1"/>
    </source>
</evidence>
<keyword evidence="3" id="KW-1185">Reference proteome</keyword>
<evidence type="ECO:0000313" key="3">
    <source>
        <dbReference type="Proteomes" id="UP000199095"/>
    </source>
</evidence>
<name>A0A1I0HR97_9BACI</name>
<dbReference type="AlphaFoldDB" id="A0A1I0HR97"/>
<keyword evidence="1" id="KW-1133">Transmembrane helix</keyword>
<dbReference type="EMBL" id="FOHJ01000009">
    <property type="protein sequence ID" value="SET86544.1"/>
    <property type="molecule type" value="Genomic_DNA"/>
</dbReference>
<feature type="transmembrane region" description="Helical" evidence="1">
    <location>
        <begin position="7"/>
        <end position="25"/>
    </location>
</feature>
<protein>
    <submittedName>
        <fullName evidence="2">Uncharacterized protein</fullName>
    </submittedName>
</protein>
<keyword evidence="1" id="KW-0812">Transmembrane</keyword>
<keyword evidence="1" id="KW-0472">Membrane</keyword>
<feature type="transmembrane region" description="Helical" evidence="1">
    <location>
        <begin position="31"/>
        <end position="48"/>
    </location>
</feature>
<evidence type="ECO:0000256" key="1">
    <source>
        <dbReference type="SAM" id="Phobius"/>
    </source>
</evidence>
<sequence>MKYEQKAFLLAVLVILCYIAVGIAIGYEQHLLSAGLFILGFFVMGLGFKMKKKQGL</sequence>
<dbReference type="InterPro" id="IPR035211">
    <property type="entry name" value="DUF5325"/>
</dbReference>
<gene>
    <name evidence="2" type="ORF">SAMN05421676_109141</name>
</gene>
<dbReference type="RefSeq" id="WP_177167312.1">
    <property type="nucleotide sequence ID" value="NZ_FOHJ01000009.1"/>
</dbReference>